<evidence type="ECO:0000259" key="12">
    <source>
        <dbReference type="Pfam" id="PF22600"/>
    </source>
</evidence>
<evidence type="ECO:0000256" key="9">
    <source>
        <dbReference type="ARBA" id="ARBA00022842"/>
    </source>
</evidence>
<feature type="domain" description="Poly(A) RNA polymerase mitochondrial-like central palm" evidence="12">
    <location>
        <begin position="380"/>
        <end position="525"/>
    </location>
</feature>
<feature type="region of interest" description="Disordered" evidence="10">
    <location>
        <begin position="730"/>
        <end position="750"/>
    </location>
</feature>
<feature type="region of interest" description="Disordered" evidence="10">
    <location>
        <begin position="212"/>
        <end position="234"/>
    </location>
</feature>
<feature type="compositionally biased region" description="Basic residues" evidence="10">
    <location>
        <begin position="332"/>
        <end position="348"/>
    </location>
</feature>
<feature type="region of interest" description="Disordered" evidence="10">
    <location>
        <begin position="1085"/>
        <end position="1150"/>
    </location>
</feature>
<comment type="similarity">
    <text evidence="4">Belongs to the DNA polymerase type-B-like family.</text>
</comment>
<evidence type="ECO:0000256" key="5">
    <source>
        <dbReference type="ARBA" id="ARBA00012388"/>
    </source>
</evidence>
<keyword evidence="9" id="KW-0460">Magnesium</keyword>
<feature type="compositionally biased region" description="Low complexity" evidence="10">
    <location>
        <begin position="174"/>
        <end position="192"/>
    </location>
</feature>
<sequence>MTEDREVATVPAPAQRDVNGDTTSTGRPSRKSRRGSGASRASKRQEKAKAAPLSSSLSSSPPLPPPTPSFSQEMALSVSQASKAVTEAAPTSSADDRERIHSPTLSTSPLPPNPAKVSTTAAQTIGPASSSNKAKARDRAATDSVKGFGSSSLPPNPYLNPSNYAGPSLEVPHSSPSSTPLPSRRSSTLSISPVPMSVSIGTADVQALGSASSASTSATAPQPSRSSSPLSSPQQHLFADARLPIQGEQAITTMRAASLPGGYGNAMANGRTRASTSGIHPPPPQQQQQQFRFNQAQATNGTLIAGLPSQAQLAAQASMIMHGPQLPEHPPSLHHQHQHQHQHHPQSHVNAHTHARAHAFALHQLQQQLSIHERFVGELTNCIIHFLSPILPTEDEYRIKENTRRHLEKLACRVSPGARLLAFGSMANGFALRNSDMDLCCLLENVEGGPDGKLPQHKASELVEKLGALIREETDYTVMPLPKARIPIIKISRPASQGVPFEISCDIGFENRLALENTRLLLSYAMVDPPRLRTLVLFLKVWTKRRKINSPWTGTLSSYGFTLMMLFFLCHVKRPAVLPNLQRLPPSKPIAKEEVELNGHNIYFYDDIALLRQEWTSENTETVGELLIDFFRYFSKEFSYSKDVVSIRTEGGLISKDNKEWTAELCIEDPFQLGYNVSRTVTKDGLYTIRGEFMRASRILSNHHNIVRADRVQASLDELCEEREDGLTRAPEGYRPRQQHGSFNNFGYSVDPRTLHPRGRHHYEGLMSSGFGGSFAFEEMARSLGQAQRNPIAYPPTTAMLAPLSQSTGLSPRQTVMRAGLRFDARTRQPAGSSPSTLVPSSARSDDGGGSADSFHHQVVSRTTTNASARTSPSLSYTLPHRHHQEQDQQHDDEEDAKSVMGDSFALGSEISFGSERFQLHPHPESCTSSSPSSSSARSASGRAQLLALEQQASYRADSSGHGNANAIEDSLLPPGADGPGQRTSRSFSDGVNRSMSLPRPIIDPAEAHRRASIPLRSEPPSPKAASATKPRFLGLHHYARHPMQSQPSLRHYPANVPHALGHLPGISGVHSLQPAMASLSVNNNQMSHCSLPPSANGHMAPHQTRRTSPRSNSGSSQADASSPLRTASDVVVASAGPGGGGGGSIVGHGQSPYLSHSSWSFLQPSSATMYTDPTQNTLYSSYATPGVIPGSRDSIEGIESVSDRFVLDDDDDGAASISDGTLDELARAFAFASPPNGRQW</sequence>
<dbReference type="GO" id="GO:0005737">
    <property type="term" value="C:cytoplasm"/>
    <property type="evidence" value="ECO:0007669"/>
    <property type="project" value="UniProtKB-SubCell"/>
</dbReference>
<evidence type="ECO:0000256" key="3">
    <source>
        <dbReference type="ARBA" id="ARBA00004496"/>
    </source>
</evidence>
<dbReference type="SUPFAM" id="SSF81631">
    <property type="entry name" value="PAP/OAS1 substrate-binding domain"/>
    <property type="match status" value="1"/>
</dbReference>
<comment type="cofactor">
    <cofactor evidence="2">
        <name>Mg(2+)</name>
        <dbReference type="ChEBI" id="CHEBI:18420"/>
    </cofactor>
</comment>
<feature type="region of interest" description="Disordered" evidence="10">
    <location>
        <begin position="824"/>
        <end position="897"/>
    </location>
</feature>
<dbReference type="PANTHER" id="PTHR12271">
    <property type="entry name" value="POLY A POLYMERASE CID PAP -RELATED"/>
    <property type="match status" value="1"/>
</dbReference>
<keyword evidence="14" id="KW-1185">Reference proteome</keyword>
<dbReference type="Gene3D" id="1.10.1410.10">
    <property type="match status" value="1"/>
</dbReference>
<comment type="cofactor">
    <cofactor evidence="1">
        <name>Mn(2+)</name>
        <dbReference type="ChEBI" id="CHEBI:29035"/>
    </cofactor>
</comment>
<dbReference type="SUPFAM" id="SSF81301">
    <property type="entry name" value="Nucleotidyltransferase"/>
    <property type="match status" value="1"/>
</dbReference>
<keyword evidence="6" id="KW-0963">Cytoplasm</keyword>
<evidence type="ECO:0000256" key="8">
    <source>
        <dbReference type="ARBA" id="ARBA00022723"/>
    </source>
</evidence>
<name>A0A316YG08_9BASI</name>
<dbReference type="GO" id="GO:1990817">
    <property type="term" value="F:poly(A) RNA polymerase activity"/>
    <property type="evidence" value="ECO:0007669"/>
    <property type="project" value="UniProtKB-EC"/>
</dbReference>
<feature type="compositionally biased region" description="Polar residues" evidence="10">
    <location>
        <begin position="70"/>
        <end position="93"/>
    </location>
</feature>
<dbReference type="PANTHER" id="PTHR12271:SF40">
    <property type="entry name" value="POLY(A) RNA POLYMERASE GLD2"/>
    <property type="match status" value="1"/>
</dbReference>
<feature type="compositionally biased region" description="Low complexity" evidence="10">
    <location>
        <begin position="861"/>
        <end position="874"/>
    </location>
</feature>
<feature type="compositionally biased region" description="Gly residues" evidence="10">
    <location>
        <begin position="1137"/>
        <end position="1147"/>
    </location>
</feature>
<dbReference type="EMBL" id="KZ819641">
    <property type="protein sequence ID" value="PWN87053.1"/>
    <property type="molecule type" value="Genomic_DNA"/>
</dbReference>
<dbReference type="InterPro" id="IPR002058">
    <property type="entry name" value="PAP_assoc"/>
</dbReference>
<feature type="region of interest" description="Disordered" evidence="10">
    <location>
        <begin position="919"/>
        <end position="1029"/>
    </location>
</feature>
<dbReference type="CDD" id="cd05402">
    <property type="entry name" value="NT_PAP_TUTase"/>
    <property type="match status" value="1"/>
</dbReference>
<dbReference type="RefSeq" id="XP_025374251.1">
    <property type="nucleotide sequence ID" value="XM_025520153.1"/>
</dbReference>
<protein>
    <recommendedName>
        <fullName evidence="5">polynucleotide adenylyltransferase</fullName>
        <ecNumber evidence="5">2.7.7.19</ecNumber>
    </recommendedName>
</protein>
<proteinExistence type="inferred from homology"/>
<evidence type="ECO:0000256" key="1">
    <source>
        <dbReference type="ARBA" id="ARBA00001936"/>
    </source>
</evidence>
<evidence type="ECO:0000259" key="11">
    <source>
        <dbReference type="Pfam" id="PF03828"/>
    </source>
</evidence>
<evidence type="ECO:0000256" key="10">
    <source>
        <dbReference type="SAM" id="MobiDB-lite"/>
    </source>
</evidence>
<evidence type="ECO:0000256" key="4">
    <source>
        <dbReference type="ARBA" id="ARBA00008593"/>
    </source>
</evidence>
<dbReference type="GO" id="GO:0010605">
    <property type="term" value="P:negative regulation of macromolecule metabolic process"/>
    <property type="evidence" value="ECO:0007669"/>
    <property type="project" value="UniProtKB-ARBA"/>
</dbReference>
<dbReference type="Pfam" id="PF22600">
    <property type="entry name" value="MTPAP-like_central"/>
    <property type="match status" value="1"/>
</dbReference>
<dbReference type="OrthoDB" id="407432at2759"/>
<dbReference type="Pfam" id="PF03828">
    <property type="entry name" value="PAP_assoc"/>
    <property type="match status" value="1"/>
</dbReference>
<dbReference type="InterPro" id="IPR054708">
    <property type="entry name" value="MTPAP-like_central"/>
</dbReference>
<dbReference type="GO" id="GO:0031123">
    <property type="term" value="P:RNA 3'-end processing"/>
    <property type="evidence" value="ECO:0007669"/>
    <property type="project" value="TreeGrafter"/>
</dbReference>
<evidence type="ECO:0000313" key="13">
    <source>
        <dbReference type="EMBL" id="PWN87053.1"/>
    </source>
</evidence>
<keyword evidence="8" id="KW-0479">Metal-binding</keyword>
<evidence type="ECO:0000313" key="14">
    <source>
        <dbReference type="Proteomes" id="UP000245768"/>
    </source>
</evidence>
<feature type="compositionally biased region" description="Polar residues" evidence="10">
    <location>
        <begin position="830"/>
        <end position="840"/>
    </location>
</feature>
<feature type="region of interest" description="Disordered" evidence="10">
    <location>
        <begin position="325"/>
        <end position="348"/>
    </location>
</feature>
<keyword evidence="7" id="KW-0808">Transferase</keyword>
<gene>
    <name evidence="13" type="ORF">FA10DRAFT_262827</name>
</gene>
<accession>A0A316YG08</accession>
<comment type="subcellular location">
    <subcellularLocation>
        <location evidence="3">Cytoplasm</location>
    </subcellularLocation>
</comment>
<dbReference type="InterPro" id="IPR043519">
    <property type="entry name" value="NT_sf"/>
</dbReference>
<dbReference type="STRING" id="215250.A0A316YG08"/>
<organism evidence="13 14">
    <name type="scientific">Acaromyces ingoldii</name>
    <dbReference type="NCBI Taxonomy" id="215250"/>
    <lineage>
        <taxon>Eukaryota</taxon>
        <taxon>Fungi</taxon>
        <taxon>Dikarya</taxon>
        <taxon>Basidiomycota</taxon>
        <taxon>Ustilaginomycotina</taxon>
        <taxon>Exobasidiomycetes</taxon>
        <taxon>Exobasidiales</taxon>
        <taxon>Cryptobasidiaceae</taxon>
        <taxon>Acaromyces</taxon>
    </lineage>
</organism>
<evidence type="ECO:0000256" key="2">
    <source>
        <dbReference type="ARBA" id="ARBA00001946"/>
    </source>
</evidence>
<feature type="compositionally biased region" description="Low complexity" evidence="10">
    <location>
        <begin position="1112"/>
        <end position="1136"/>
    </location>
</feature>
<feature type="compositionally biased region" description="Polar residues" evidence="10">
    <location>
        <begin position="116"/>
        <end position="133"/>
    </location>
</feature>
<evidence type="ECO:0000256" key="6">
    <source>
        <dbReference type="ARBA" id="ARBA00022490"/>
    </source>
</evidence>
<feature type="compositionally biased region" description="Low complexity" evidence="10">
    <location>
        <begin position="926"/>
        <end position="941"/>
    </location>
</feature>
<feature type="domain" description="PAP-associated" evidence="11">
    <location>
        <begin position="623"/>
        <end position="672"/>
    </location>
</feature>
<feature type="region of interest" description="Disordered" evidence="10">
    <location>
        <begin position="1"/>
        <end position="192"/>
    </location>
</feature>
<evidence type="ECO:0000256" key="7">
    <source>
        <dbReference type="ARBA" id="ARBA00022679"/>
    </source>
</evidence>
<dbReference type="AlphaFoldDB" id="A0A316YG08"/>
<feature type="compositionally biased region" description="Polar residues" evidence="10">
    <location>
        <begin position="982"/>
        <end position="996"/>
    </location>
</feature>
<dbReference type="GeneID" id="37042069"/>
<dbReference type="EC" id="2.7.7.19" evidence="5"/>
<dbReference type="InParanoid" id="A0A316YG08"/>
<reference evidence="13 14" key="1">
    <citation type="journal article" date="2018" name="Mol. Biol. Evol.">
        <title>Broad Genomic Sampling Reveals a Smut Pathogenic Ancestry of the Fungal Clade Ustilaginomycotina.</title>
        <authorList>
            <person name="Kijpornyongpan T."/>
            <person name="Mondo S.J."/>
            <person name="Barry K."/>
            <person name="Sandor L."/>
            <person name="Lee J."/>
            <person name="Lipzen A."/>
            <person name="Pangilinan J."/>
            <person name="LaButti K."/>
            <person name="Hainaut M."/>
            <person name="Henrissat B."/>
            <person name="Grigoriev I.V."/>
            <person name="Spatafora J.W."/>
            <person name="Aime M.C."/>
        </authorList>
    </citation>
    <scope>NUCLEOTIDE SEQUENCE [LARGE SCALE GENOMIC DNA]</scope>
    <source>
        <strain evidence="13 14">MCA 4198</strain>
    </source>
</reference>
<dbReference type="Proteomes" id="UP000245768">
    <property type="component" value="Unassembled WGS sequence"/>
</dbReference>
<dbReference type="Gene3D" id="3.30.460.10">
    <property type="entry name" value="Beta Polymerase, domain 2"/>
    <property type="match status" value="1"/>
</dbReference>
<dbReference type="GO" id="GO:0046872">
    <property type="term" value="F:metal ion binding"/>
    <property type="evidence" value="ECO:0007669"/>
    <property type="project" value="UniProtKB-KW"/>
</dbReference>